<name>A0A5D0NRD9_9ACTN</name>
<evidence type="ECO:0000313" key="6">
    <source>
        <dbReference type="EMBL" id="TYB46967.1"/>
    </source>
</evidence>
<dbReference type="InterPro" id="IPR020841">
    <property type="entry name" value="PKS_Beta-ketoAc_synthase_dom"/>
</dbReference>
<dbReference type="AlphaFoldDB" id="A0A5D0NRD9"/>
<dbReference type="InterPro" id="IPR014030">
    <property type="entry name" value="Ketoacyl_synth_N"/>
</dbReference>
<dbReference type="STRING" id="1220554.GCA_001552135_03457"/>
<dbReference type="SMART" id="SM00825">
    <property type="entry name" value="PKS_KS"/>
    <property type="match status" value="1"/>
</dbReference>
<sequence>MTGVGIVSAAGIGTEATWRRVCAGSPTAARDPGLAGLPVDISCTVPDFDPTRLVDARSTLTHDRFVQLAIVAAREAVADAKIDLSDYPPTRVGVVVGTALGGVSTWEQQCRRLVGRGAHGVSPLLIPLLMHNMVAGHLAMDFGVTGPNLVTATACASGATAIGTAAELIRTGRCDVVITGGTDASVTPLTVAGFARMGALSRRVARPEAASRPFDRDRDGFVIAEGSGILVLEREPDARARRAPIKASLAGHGASADAQHMTAPDPAGTGAISALREALEMAGACPSDVGYVNAHGTSTPLNDITEARAVAKLLGPAPPVSSTKGVTGHALGAAGAIEAALCALVIDRGVMPPTANLDRLDPEVELDVIAGDARNGRVDVAVSNSFGFGGQNAVLVFAAA</sequence>
<dbReference type="PANTHER" id="PTHR11712">
    <property type="entry name" value="POLYKETIDE SYNTHASE-RELATED"/>
    <property type="match status" value="1"/>
</dbReference>
<evidence type="ECO:0000256" key="2">
    <source>
        <dbReference type="ARBA" id="ARBA00022679"/>
    </source>
</evidence>
<reference evidence="6 7" key="1">
    <citation type="submission" date="2019-08" db="EMBL/GenBank/DDBJ databases">
        <title>Actinomadura sp. nov. CYP1-5 isolated from mountain soil.</title>
        <authorList>
            <person name="Songsumanus A."/>
            <person name="Kuncharoen N."/>
            <person name="Kudo T."/>
            <person name="Yuki M."/>
            <person name="Igarashi Y."/>
            <person name="Tanasupawat S."/>
        </authorList>
    </citation>
    <scope>NUCLEOTIDE SEQUENCE [LARGE SCALE GENOMIC DNA]</scope>
    <source>
        <strain evidence="6 7">JCM 14158</strain>
    </source>
</reference>
<evidence type="ECO:0000313" key="7">
    <source>
        <dbReference type="Proteomes" id="UP000323380"/>
    </source>
</evidence>
<dbReference type="Pfam" id="PF00109">
    <property type="entry name" value="ketoacyl-synt"/>
    <property type="match status" value="1"/>
</dbReference>
<dbReference type="GO" id="GO:0030497">
    <property type="term" value="P:fatty acid elongation"/>
    <property type="evidence" value="ECO:0007669"/>
    <property type="project" value="UniProtKB-ARBA"/>
</dbReference>
<gene>
    <name evidence="6" type="ORF">FXF69_14190</name>
</gene>
<dbReference type="CDD" id="cd00834">
    <property type="entry name" value="KAS_I_II"/>
    <property type="match status" value="1"/>
</dbReference>
<dbReference type="InterPro" id="IPR014031">
    <property type="entry name" value="Ketoacyl_synth_C"/>
</dbReference>
<dbReference type="InterPro" id="IPR000794">
    <property type="entry name" value="Beta-ketoacyl_synthase"/>
</dbReference>
<proteinExistence type="inferred from homology"/>
<dbReference type="FunFam" id="3.40.47.10:FF:000018">
    <property type="entry name" value="3-oxoacyl-[acyl-carrier-protein] synthase 2"/>
    <property type="match status" value="1"/>
</dbReference>
<comment type="similarity">
    <text evidence="1 4">Belongs to the thiolase-like superfamily. Beta-ketoacyl-ACP synthases family.</text>
</comment>
<dbReference type="EMBL" id="VSFG01000002">
    <property type="protein sequence ID" value="TYB46967.1"/>
    <property type="molecule type" value="Genomic_DNA"/>
</dbReference>
<evidence type="ECO:0000256" key="4">
    <source>
        <dbReference type="RuleBase" id="RU003694"/>
    </source>
</evidence>
<dbReference type="Proteomes" id="UP000323380">
    <property type="component" value="Unassembled WGS sequence"/>
</dbReference>
<dbReference type="NCBIfam" id="NF005589">
    <property type="entry name" value="PRK07314.1"/>
    <property type="match status" value="1"/>
</dbReference>
<evidence type="ECO:0000256" key="3">
    <source>
        <dbReference type="ARBA" id="ARBA00023315"/>
    </source>
</evidence>
<dbReference type="PROSITE" id="PS52004">
    <property type="entry name" value="KS3_2"/>
    <property type="match status" value="1"/>
</dbReference>
<dbReference type="GO" id="GO:0004315">
    <property type="term" value="F:3-oxoacyl-[acyl-carrier-protein] synthase activity"/>
    <property type="evidence" value="ECO:0007669"/>
    <property type="project" value="InterPro"/>
</dbReference>
<dbReference type="InterPro" id="IPR018201">
    <property type="entry name" value="Ketoacyl_synth_AS"/>
</dbReference>
<accession>A0A5D0NRD9</accession>
<dbReference type="SUPFAM" id="SSF53901">
    <property type="entry name" value="Thiolase-like"/>
    <property type="match status" value="2"/>
</dbReference>
<keyword evidence="2 4" id="KW-0808">Transferase</keyword>
<evidence type="ECO:0000259" key="5">
    <source>
        <dbReference type="PROSITE" id="PS52004"/>
    </source>
</evidence>
<dbReference type="FunFam" id="3.40.47.10:FF:000029">
    <property type="entry name" value="3-oxoacyl-[acyl-carrier-protein] synthase 1"/>
    <property type="match status" value="1"/>
</dbReference>
<feature type="domain" description="Ketosynthase family 3 (KS3)" evidence="5">
    <location>
        <begin position="1"/>
        <end position="399"/>
    </location>
</feature>
<protein>
    <submittedName>
        <fullName evidence="6">Beta-ketoacyl-[acyl-carrier-protein] synthase family protein</fullName>
    </submittedName>
</protein>
<dbReference type="Gene3D" id="3.40.47.10">
    <property type="match status" value="2"/>
</dbReference>
<comment type="caution">
    <text evidence="6">The sequence shown here is derived from an EMBL/GenBank/DDBJ whole genome shotgun (WGS) entry which is preliminary data.</text>
</comment>
<dbReference type="InterPro" id="IPR016039">
    <property type="entry name" value="Thiolase-like"/>
</dbReference>
<keyword evidence="7" id="KW-1185">Reference proteome</keyword>
<dbReference type="Pfam" id="PF02801">
    <property type="entry name" value="Ketoacyl-synt_C"/>
    <property type="match status" value="1"/>
</dbReference>
<keyword evidence="3" id="KW-0012">Acyltransferase</keyword>
<evidence type="ECO:0000256" key="1">
    <source>
        <dbReference type="ARBA" id="ARBA00008467"/>
    </source>
</evidence>
<dbReference type="PANTHER" id="PTHR11712:SF347">
    <property type="entry name" value="BETA KETOACYL-ACYL CARRIER PROTEIN SYNTHASE"/>
    <property type="match status" value="1"/>
</dbReference>
<organism evidence="6 7">
    <name type="scientific">Actinomadura chibensis</name>
    <dbReference type="NCBI Taxonomy" id="392828"/>
    <lineage>
        <taxon>Bacteria</taxon>
        <taxon>Bacillati</taxon>
        <taxon>Actinomycetota</taxon>
        <taxon>Actinomycetes</taxon>
        <taxon>Streptosporangiales</taxon>
        <taxon>Thermomonosporaceae</taxon>
        <taxon>Actinomadura</taxon>
    </lineage>
</organism>
<dbReference type="PROSITE" id="PS00606">
    <property type="entry name" value="KS3_1"/>
    <property type="match status" value="1"/>
</dbReference>